<name>A0A1E8CHF1_9GAMM</name>
<evidence type="ECO:0000313" key="9">
    <source>
        <dbReference type="EMBL" id="OFE11677.1"/>
    </source>
</evidence>
<dbReference type="Proteomes" id="UP000175669">
    <property type="component" value="Unassembled WGS sequence"/>
</dbReference>
<evidence type="ECO:0000313" key="10">
    <source>
        <dbReference type="Proteomes" id="UP000175669"/>
    </source>
</evidence>
<dbReference type="Pfam" id="PF17656">
    <property type="entry name" value="ChapFlgA_N"/>
    <property type="match status" value="1"/>
</dbReference>
<dbReference type="Pfam" id="PF13144">
    <property type="entry name" value="ChapFlgA"/>
    <property type="match status" value="1"/>
</dbReference>
<comment type="caution">
    <text evidence="9">The sequence shown here is derived from an EMBL/GenBank/DDBJ whole genome shotgun (WGS) entry which is preliminary data.</text>
</comment>
<dbReference type="EMBL" id="MASR01000002">
    <property type="protein sequence ID" value="OFE11677.1"/>
    <property type="molecule type" value="Genomic_DNA"/>
</dbReference>
<dbReference type="InterPro" id="IPR013974">
    <property type="entry name" value="SAF"/>
</dbReference>
<dbReference type="GO" id="GO:0044780">
    <property type="term" value="P:bacterial-type flagellum assembly"/>
    <property type="evidence" value="ECO:0007669"/>
    <property type="project" value="InterPro"/>
</dbReference>
<dbReference type="PANTHER" id="PTHR36307">
    <property type="entry name" value="FLAGELLA BASAL BODY P-RING FORMATION PROTEIN FLGA"/>
    <property type="match status" value="1"/>
</dbReference>
<dbReference type="STRING" id="1524254.PHACT_13565"/>
<dbReference type="Gene3D" id="3.90.1210.10">
    <property type="entry name" value="Antifreeze-like/N-acetylneuraminic acid synthase C-terminal domain"/>
    <property type="match status" value="1"/>
</dbReference>
<keyword evidence="9" id="KW-0282">Flagellum</keyword>
<dbReference type="CDD" id="cd11614">
    <property type="entry name" value="SAF_CpaB_FlgA_like"/>
    <property type="match status" value="1"/>
</dbReference>
<keyword evidence="5 7" id="KW-0574">Periplasm</keyword>
<keyword evidence="4" id="KW-0732">Signal</keyword>
<comment type="subcellular location">
    <subcellularLocation>
        <location evidence="1 7">Periplasm</location>
    </subcellularLocation>
</comment>
<dbReference type="InterPro" id="IPR041231">
    <property type="entry name" value="FlgA_N"/>
</dbReference>
<reference evidence="10" key="1">
    <citation type="submission" date="2016-07" db="EMBL/GenBank/DDBJ databases">
        <authorList>
            <person name="Florea S."/>
            <person name="Webb J.S."/>
            <person name="Jaromczyk J."/>
            <person name="Schardl C.L."/>
        </authorList>
    </citation>
    <scope>NUCLEOTIDE SEQUENCE [LARGE SCALE GENOMIC DNA]</scope>
    <source>
        <strain evidence="10">KCTC 42131</strain>
    </source>
</reference>
<dbReference type="SMART" id="SM00858">
    <property type="entry name" value="SAF"/>
    <property type="match status" value="1"/>
</dbReference>
<evidence type="ECO:0000256" key="2">
    <source>
        <dbReference type="ARBA" id="ARBA00010474"/>
    </source>
</evidence>
<sequence>MRQAALSELQDAYAQEPGRVEIDVASLDPRLQIPVCQEPLSASLNQHNANGGRVTVRLECRDDSPWTRHVAASVRIFQDVVISSRALARGSIVSAGDLSLREHDISSLRGQVIRDPEVAVGQAVRRAVSADTVLNVDLLEAPTLVKRGDTVVLVAERGSIAIRGTGTALQAGEAGKQIPVRNNNSNRVVQAVVTGAGEAQVIF</sequence>
<proteinExistence type="inferred from homology"/>
<keyword evidence="9" id="KW-0969">Cilium</keyword>
<comment type="similarity">
    <text evidence="2 7">Belongs to the FlgA family.</text>
</comment>
<evidence type="ECO:0000256" key="7">
    <source>
        <dbReference type="RuleBase" id="RU362063"/>
    </source>
</evidence>
<dbReference type="GO" id="GO:0042597">
    <property type="term" value="C:periplasmic space"/>
    <property type="evidence" value="ECO:0007669"/>
    <property type="project" value="UniProtKB-SubCell"/>
</dbReference>
<gene>
    <name evidence="9" type="ORF">PHACT_13565</name>
</gene>
<keyword evidence="9" id="KW-0966">Cell projection</keyword>
<evidence type="ECO:0000256" key="6">
    <source>
        <dbReference type="ARBA" id="ARBA00025643"/>
    </source>
</evidence>
<keyword evidence="10" id="KW-1185">Reference proteome</keyword>
<dbReference type="PANTHER" id="PTHR36307:SF1">
    <property type="entry name" value="FLAGELLA BASAL BODY P-RING FORMATION PROTEIN FLGA"/>
    <property type="match status" value="1"/>
</dbReference>
<protein>
    <recommendedName>
        <fullName evidence="3 7">Flagella basal body P-ring formation protein FlgA</fullName>
    </recommendedName>
</protein>
<evidence type="ECO:0000256" key="3">
    <source>
        <dbReference type="ARBA" id="ARBA00014754"/>
    </source>
</evidence>
<evidence type="ECO:0000259" key="8">
    <source>
        <dbReference type="SMART" id="SM00858"/>
    </source>
</evidence>
<dbReference type="InterPro" id="IPR039246">
    <property type="entry name" value="Flagellar_FlgA"/>
</dbReference>
<accession>A0A1E8CHF1</accession>
<evidence type="ECO:0000256" key="5">
    <source>
        <dbReference type="ARBA" id="ARBA00022764"/>
    </source>
</evidence>
<dbReference type="InterPro" id="IPR017585">
    <property type="entry name" value="SAF_FlgA"/>
</dbReference>
<feature type="domain" description="SAF" evidence="8">
    <location>
        <begin position="78"/>
        <end position="140"/>
    </location>
</feature>
<evidence type="ECO:0000256" key="4">
    <source>
        <dbReference type="ARBA" id="ARBA00022729"/>
    </source>
</evidence>
<dbReference type="AlphaFoldDB" id="A0A1E8CHF1"/>
<dbReference type="Gene3D" id="2.30.30.760">
    <property type="match status" value="1"/>
</dbReference>
<comment type="function">
    <text evidence="6 7">Involved in the assembly process of the P-ring formation. It may associate with FlgF on the rod constituting a structure essential for the P-ring assembly or may act as a modulator protein for the P-ring assembly.</text>
</comment>
<keyword evidence="7" id="KW-1005">Bacterial flagellum biogenesis</keyword>
<organism evidence="9 10">
    <name type="scientific">Pseudohongiella acticola</name>
    <dbReference type="NCBI Taxonomy" id="1524254"/>
    <lineage>
        <taxon>Bacteria</taxon>
        <taxon>Pseudomonadati</taxon>
        <taxon>Pseudomonadota</taxon>
        <taxon>Gammaproteobacteria</taxon>
        <taxon>Pseudomonadales</taxon>
        <taxon>Pseudohongiellaceae</taxon>
        <taxon>Pseudohongiella</taxon>
    </lineage>
</organism>
<evidence type="ECO:0000256" key="1">
    <source>
        <dbReference type="ARBA" id="ARBA00004418"/>
    </source>
</evidence>
<dbReference type="NCBIfam" id="TIGR03170">
    <property type="entry name" value="flgA_cterm"/>
    <property type="match status" value="1"/>
</dbReference>